<name>A0ABS2QTK1_9BACI</name>
<gene>
    <name evidence="1" type="ORF">JOC83_001638</name>
</gene>
<proteinExistence type="predicted"/>
<evidence type="ECO:0000313" key="1">
    <source>
        <dbReference type="EMBL" id="MBM7702791.1"/>
    </source>
</evidence>
<dbReference type="Proteomes" id="UP000809829">
    <property type="component" value="Unassembled WGS sequence"/>
</dbReference>
<protein>
    <submittedName>
        <fullName evidence="1">Uncharacterized protein</fullName>
    </submittedName>
</protein>
<evidence type="ECO:0000313" key="2">
    <source>
        <dbReference type="Proteomes" id="UP000809829"/>
    </source>
</evidence>
<reference evidence="1 2" key="1">
    <citation type="submission" date="2021-01" db="EMBL/GenBank/DDBJ databases">
        <title>Genomic Encyclopedia of Type Strains, Phase IV (KMG-IV): sequencing the most valuable type-strain genomes for metagenomic binning, comparative biology and taxonomic classification.</title>
        <authorList>
            <person name="Goeker M."/>
        </authorList>
    </citation>
    <scope>NUCLEOTIDE SEQUENCE [LARGE SCALE GENOMIC DNA]</scope>
    <source>
        <strain evidence="1 2">DSM 104297</strain>
    </source>
</reference>
<dbReference type="RefSeq" id="WP_205186098.1">
    <property type="nucleotide sequence ID" value="NZ_JAFBFC010000003.1"/>
</dbReference>
<sequence length="49" mass="5640">MSTIQLEQIEHNIEFITFTNEDSLTLGLLLVDYAVECSKHFLEQKGLVE</sequence>
<keyword evidence="2" id="KW-1185">Reference proteome</keyword>
<comment type="caution">
    <text evidence="1">The sequence shown here is derived from an EMBL/GenBank/DDBJ whole genome shotgun (WGS) entry which is preliminary data.</text>
</comment>
<accession>A0ABS2QTK1</accession>
<dbReference type="EMBL" id="JAFBFC010000003">
    <property type="protein sequence ID" value="MBM7702791.1"/>
    <property type="molecule type" value="Genomic_DNA"/>
</dbReference>
<organism evidence="1 2">
    <name type="scientific">Priestia iocasae</name>
    <dbReference type="NCBI Taxonomy" id="2291674"/>
    <lineage>
        <taxon>Bacteria</taxon>
        <taxon>Bacillati</taxon>
        <taxon>Bacillota</taxon>
        <taxon>Bacilli</taxon>
        <taxon>Bacillales</taxon>
        <taxon>Bacillaceae</taxon>
        <taxon>Priestia</taxon>
    </lineage>
</organism>